<protein>
    <recommendedName>
        <fullName evidence="3">Fis family transcriptional regulator</fullName>
    </recommendedName>
</protein>
<evidence type="ECO:0000313" key="1">
    <source>
        <dbReference type="EMBL" id="WQD78142.1"/>
    </source>
</evidence>
<gene>
    <name evidence="1" type="ORF">U0042_29740</name>
</gene>
<evidence type="ECO:0000313" key="2">
    <source>
        <dbReference type="Proteomes" id="UP001325479"/>
    </source>
</evidence>
<name>A0ABZ0WL93_9BURK</name>
<reference evidence="1 2" key="1">
    <citation type="submission" date="2023-12" db="EMBL/GenBank/DDBJ databases">
        <title>Genome sequencing and assembly of bacterial species from a model synthetic community.</title>
        <authorList>
            <person name="Hogle S.L."/>
        </authorList>
    </citation>
    <scope>NUCLEOTIDE SEQUENCE [LARGE SCALE GENOMIC DNA]</scope>
    <source>
        <strain evidence="1 2">HAMBI 2494</strain>
    </source>
</reference>
<keyword evidence="2" id="KW-1185">Reference proteome</keyword>
<accession>A0ABZ0WL93</accession>
<evidence type="ECO:0008006" key="3">
    <source>
        <dbReference type="Google" id="ProtNLM"/>
    </source>
</evidence>
<organism evidence="1 2">
    <name type="scientific">Paraburkholderia kururiensis</name>
    <dbReference type="NCBI Taxonomy" id="984307"/>
    <lineage>
        <taxon>Bacteria</taxon>
        <taxon>Pseudomonadati</taxon>
        <taxon>Pseudomonadota</taxon>
        <taxon>Betaproteobacteria</taxon>
        <taxon>Burkholderiales</taxon>
        <taxon>Burkholderiaceae</taxon>
        <taxon>Paraburkholderia</taxon>
    </lineage>
</organism>
<dbReference type="EMBL" id="CP139965">
    <property type="protein sequence ID" value="WQD78142.1"/>
    <property type="molecule type" value="Genomic_DNA"/>
</dbReference>
<sequence>MRRNATHHSKRKKPLTREMLLPLPRATTRLMSLENHLALVAIRSGNGEADHVSCLLKVVYLAWFMLDKPTPDERALLLLAEEVLDRSMTEAAHGGQWRLSDDDYAVIEQVLTFHDRQLDSLPSHRYALAWQRLTRLAIGSGLQSLPMPGLA</sequence>
<dbReference type="Proteomes" id="UP001325479">
    <property type="component" value="Chromosome"/>
</dbReference>
<dbReference type="RefSeq" id="WP_157977830.1">
    <property type="nucleotide sequence ID" value="NZ_CP139965.1"/>
</dbReference>
<proteinExistence type="predicted"/>